<dbReference type="Gene3D" id="1.25.40.10">
    <property type="entry name" value="Tetratricopeptide repeat domain"/>
    <property type="match status" value="1"/>
</dbReference>
<gene>
    <name evidence="2" type="ORF">JOE21_000259</name>
</gene>
<evidence type="ECO:0000256" key="1">
    <source>
        <dbReference type="SAM" id="MobiDB-lite"/>
    </source>
</evidence>
<evidence type="ECO:0000313" key="3">
    <source>
        <dbReference type="Proteomes" id="UP001185012"/>
    </source>
</evidence>
<dbReference type="Proteomes" id="UP001185012">
    <property type="component" value="Unassembled WGS sequence"/>
</dbReference>
<keyword evidence="3" id="KW-1185">Reference proteome</keyword>
<evidence type="ECO:0000313" key="2">
    <source>
        <dbReference type="EMBL" id="MDR6224271.1"/>
    </source>
</evidence>
<protein>
    <recommendedName>
        <fullName evidence="4">Tetratricopeptide repeat protein</fullName>
    </recommendedName>
</protein>
<organism evidence="2 3">
    <name type="scientific">Desmospora profundinema</name>
    <dbReference type="NCBI Taxonomy" id="1571184"/>
    <lineage>
        <taxon>Bacteria</taxon>
        <taxon>Bacillati</taxon>
        <taxon>Bacillota</taxon>
        <taxon>Bacilli</taxon>
        <taxon>Bacillales</taxon>
        <taxon>Thermoactinomycetaceae</taxon>
        <taxon>Desmospora</taxon>
    </lineage>
</organism>
<dbReference type="InterPro" id="IPR011990">
    <property type="entry name" value="TPR-like_helical_dom_sf"/>
</dbReference>
<feature type="compositionally biased region" description="Basic and acidic residues" evidence="1">
    <location>
        <begin position="91"/>
        <end position="102"/>
    </location>
</feature>
<reference evidence="2 3" key="1">
    <citation type="submission" date="2023-07" db="EMBL/GenBank/DDBJ databases">
        <title>Genomic Encyclopedia of Type Strains, Phase IV (KMG-IV): sequencing the most valuable type-strain genomes for metagenomic binning, comparative biology and taxonomic classification.</title>
        <authorList>
            <person name="Goeker M."/>
        </authorList>
    </citation>
    <scope>NUCLEOTIDE SEQUENCE [LARGE SCALE GENOMIC DNA]</scope>
    <source>
        <strain evidence="2 3">DSM 45903</strain>
    </source>
</reference>
<dbReference type="EMBL" id="JAVDQG010000001">
    <property type="protein sequence ID" value="MDR6224271.1"/>
    <property type="molecule type" value="Genomic_DNA"/>
</dbReference>
<feature type="compositionally biased region" description="Basic and acidic residues" evidence="1">
    <location>
        <begin position="28"/>
        <end position="60"/>
    </location>
</feature>
<proteinExistence type="predicted"/>
<name>A0ABU1IHV3_9BACL</name>
<feature type="compositionally biased region" description="Low complexity" evidence="1">
    <location>
        <begin position="71"/>
        <end position="83"/>
    </location>
</feature>
<dbReference type="RefSeq" id="WP_309861359.1">
    <property type="nucleotide sequence ID" value="NZ_JAVDQG010000001.1"/>
</dbReference>
<accession>A0ABU1IHV3</accession>
<sequence length="295" mass="33841">MIEKWLNKAKQWFKPSDQSHSSATTVATKEDPATPSKTNREHSSPDPGKTEAVNHPDKPASDPPSEEQQASPDTSPDSTPSPDVTETAPQKAEESPVEEKEAAPSPGGIDQTKSETASAGEDEPVSSEPGYRIEEGRFHFRDEDFSFTMPIDEEEQQILKEADAKTKEALDQLDEENDKQRKHWEAKRYWSLQIHYRDRAQHFYKLRDQESDALTKAIFYCEKMIRYAPMAIYANRIDPQAKELPQHYGYKQLAIIREREGDLNEAIRLCRQALDEGWKGDWAQRMERYSKKLNS</sequence>
<feature type="region of interest" description="Disordered" evidence="1">
    <location>
        <begin position="1"/>
        <end position="136"/>
    </location>
</feature>
<feature type="compositionally biased region" description="Polar residues" evidence="1">
    <location>
        <begin position="16"/>
        <end position="27"/>
    </location>
</feature>
<evidence type="ECO:0008006" key="4">
    <source>
        <dbReference type="Google" id="ProtNLM"/>
    </source>
</evidence>
<comment type="caution">
    <text evidence="2">The sequence shown here is derived from an EMBL/GenBank/DDBJ whole genome shotgun (WGS) entry which is preliminary data.</text>
</comment>